<evidence type="ECO:0000256" key="2">
    <source>
        <dbReference type="ARBA" id="ARBA00004466"/>
    </source>
</evidence>
<feature type="domain" description="Pellino FHA" evidence="19">
    <location>
        <begin position="211"/>
        <end position="471"/>
    </location>
</feature>
<evidence type="ECO:0000256" key="9">
    <source>
        <dbReference type="ARBA" id="ARBA00022448"/>
    </source>
</evidence>
<dbReference type="InterPro" id="IPR048334">
    <property type="entry name" value="Pellino_FHA"/>
</dbReference>
<proteinExistence type="inferred from homology"/>
<dbReference type="Pfam" id="PF00025">
    <property type="entry name" value="Arf"/>
    <property type="match status" value="1"/>
</dbReference>
<dbReference type="Pfam" id="PF20723">
    <property type="entry name" value="Pellino_RING"/>
    <property type="match status" value="1"/>
</dbReference>
<evidence type="ECO:0000256" key="14">
    <source>
        <dbReference type="ARBA" id="ARBA00023134"/>
    </source>
</evidence>
<protein>
    <recommendedName>
        <fullName evidence="8">ADP-ribosylation factor 6</fullName>
    </recommendedName>
</protein>
<dbReference type="GO" id="GO:0000209">
    <property type="term" value="P:protein polyubiquitination"/>
    <property type="evidence" value="ECO:0007669"/>
    <property type="project" value="InterPro"/>
</dbReference>
<keyword evidence="13" id="KW-0653">Protein transport</keyword>
<dbReference type="InterPro" id="IPR048335">
    <property type="entry name" value="Pellino_RING"/>
</dbReference>
<dbReference type="CDD" id="cd04149">
    <property type="entry name" value="Arf6"/>
    <property type="match status" value="1"/>
</dbReference>
<name>A0AAD9DWQ2_9TELE</name>
<keyword evidence="17" id="KW-0479">Metal-binding</keyword>
<dbReference type="InterPro" id="IPR041838">
    <property type="entry name" value="Arf6"/>
</dbReference>
<dbReference type="SMART" id="SM00178">
    <property type="entry name" value="SAR"/>
    <property type="match status" value="1"/>
</dbReference>
<dbReference type="NCBIfam" id="TIGR00231">
    <property type="entry name" value="small_GTP"/>
    <property type="match status" value="1"/>
</dbReference>
<dbReference type="GO" id="GO:0008592">
    <property type="term" value="P:regulation of Toll signaling pathway"/>
    <property type="evidence" value="ECO:0007669"/>
    <property type="project" value="InterPro"/>
</dbReference>
<dbReference type="InterPro" id="IPR027417">
    <property type="entry name" value="P-loop_NTPase"/>
</dbReference>
<dbReference type="GO" id="GO:0003924">
    <property type="term" value="F:GTPase activity"/>
    <property type="evidence" value="ECO:0007669"/>
    <property type="project" value="InterPro"/>
</dbReference>
<feature type="binding site" evidence="17">
    <location>
        <position position="60"/>
    </location>
    <ligand>
        <name>Mg(2+)</name>
        <dbReference type="ChEBI" id="CHEBI:18420"/>
    </ligand>
</feature>
<dbReference type="GO" id="GO:0032154">
    <property type="term" value="C:cleavage furrow"/>
    <property type="evidence" value="ECO:0007669"/>
    <property type="project" value="UniProtKB-SubCell"/>
</dbReference>
<keyword evidence="22" id="KW-1185">Reference proteome</keyword>
<evidence type="ECO:0000256" key="16">
    <source>
        <dbReference type="PIRSR" id="PIRSR606689-1"/>
    </source>
</evidence>
<evidence type="ECO:0000256" key="15">
    <source>
        <dbReference type="ARBA" id="ARBA00023288"/>
    </source>
</evidence>
<keyword evidence="11" id="KW-0519">Myristate</keyword>
<dbReference type="PRINTS" id="PR00328">
    <property type="entry name" value="SAR1GTPBP"/>
</dbReference>
<keyword evidence="17" id="KW-0460">Magnesium</keyword>
<evidence type="ECO:0000256" key="12">
    <source>
        <dbReference type="ARBA" id="ARBA00022741"/>
    </source>
</evidence>
<dbReference type="GO" id="GO:0090543">
    <property type="term" value="C:Flemming body"/>
    <property type="evidence" value="ECO:0007669"/>
    <property type="project" value="UniProtKB-SubCell"/>
</dbReference>
<evidence type="ECO:0000256" key="18">
    <source>
        <dbReference type="SAM" id="MobiDB-lite"/>
    </source>
</evidence>
<dbReference type="GO" id="GO:0015031">
    <property type="term" value="P:protein transport"/>
    <property type="evidence" value="ECO:0007669"/>
    <property type="project" value="UniProtKB-KW"/>
</dbReference>
<dbReference type="Proteomes" id="UP001239994">
    <property type="component" value="Unassembled WGS sequence"/>
</dbReference>
<evidence type="ECO:0000259" key="19">
    <source>
        <dbReference type="Pfam" id="PF04710"/>
    </source>
</evidence>
<evidence type="ECO:0000256" key="5">
    <source>
        <dbReference type="ARBA" id="ARBA00004626"/>
    </source>
</evidence>
<comment type="similarity">
    <text evidence="7">Belongs to the small GTPase superfamily. Arf family.</text>
</comment>
<feature type="binding site" evidence="16">
    <location>
        <position position="99"/>
    </location>
    <ligand>
        <name>GTP</name>
        <dbReference type="ChEBI" id="CHEBI:37565"/>
    </ligand>
</feature>
<evidence type="ECO:0000256" key="7">
    <source>
        <dbReference type="ARBA" id="ARBA00010290"/>
    </source>
</evidence>
<evidence type="ECO:0000256" key="4">
    <source>
        <dbReference type="ARBA" id="ARBA00004527"/>
    </source>
</evidence>
<feature type="region of interest" description="Disordered" evidence="18">
    <location>
        <begin position="519"/>
        <end position="542"/>
    </location>
</feature>
<comment type="similarity">
    <text evidence="6">Belongs to the pellino family.</text>
</comment>
<dbReference type="EMBL" id="JAROKS010000015">
    <property type="protein sequence ID" value="KAK1795993.1"/>
    <property type="molecule type" value="Genomic_DNA"/>
</dbReference>
<feature type="compositionally biased region" description="Basic and acidic residues" evidence="18">
    <location>
        <begin position="519"/>
        <end position="534"/>
    </location>
</feature>
<evidence type="ECO:0000256" key="6">
    <source>
        <dbReference type="ARBA" id="ARBA00005639"/>
    </source>
</evidence>
<evidence type="ECO:0000256" key="8">
    <source>
        <dbReference type="ARBA" id="ARBA00017741"/>
    </source>
</evidence>
<dbReference type="SMART" id="SM00177">
    <property type="entry name" value="ARF"/>
    <property type="match status" value="1"/>
</dbReference>
<feature type="domain" description="Pellino RING" evidence="20">
    <location>
        <begin position="476"/>
        <end position="630"/>
    </location>
</feature>
<evidence type="ECO:0000313" key="21">
    <source>
        <dbReference type="EMBL" id="KAK1795993.1"/>
    </source>
</evidence>
<gene>
    <name evidence="21" type="ORF">P4O66_009092</name>
</gene>
<evidence type="ECO:0000259" key="20">
    <source>
        <dbReference type="Pfam" id="PF20723"/>
    </source>
</evidence>
<keyword evidence="9" id="KW-0813">Transport</keyword>
<keyword evidence="10" id="KW-0597">Phosphoprotein</keyword>
<evidence type="ECO:0000256" key="3">
    <source>
        <dbReference type="ARBA" id="ARBA00004476"/>
    </source>
</evidence>
<dbReference type="PANTHER" id="PTHR12098">
    <property type="entry name" value="E3 UBIQUITIN-PROTEIN LIGASE PELLINO-RELATED"/>
    <property type="match status" value="1"/>
</dbReference>
<dbReference type="GO" id="GO:0005525">
    <property type="term" value="F:GTP binding"/>
    <property type="evidence" value="ECO:0007669"/>
    <property type="project" value="UniProtKB-KW"/>
</dbReference>
<evidence type="ECO:0000256" key="10">
    <source>
        <dbReference type="ARBA" id="ARBA00022553"/>
    </source>
</evidence>
<dbReference type="FunFam" id="3.40.50.300:FF:000286">
    <property type="entry name" value="ADP-ribosylation factor 6"/>
    <property type="match status" value="1"/>
</dbReference>
<dbReference type="SMART" id="SM00175">
    <property type="entry name" value="RAB"/>
    <property type="match status" value="1"/>
</dbReference>
<dbReference type="GO" id="GO:0001726">
    <property type="term" value="C:ruffle"/>
    <property type="evidence" value="ECO:0007669"/>
    <property type="project" value="UniProtKB-SubCell"/>
</dbReference>
<comment type="subcellular location">
    <subcellularLocation>
        <location evidence="4">Cell projection</location>
        <location evidence="4">Filopodium membrane</location>
        <topology evidence="4">Lipid-anchor</topology>
    </subcellularLocation>
    <subcellularLocation>
        <location evidence="2">Cell projection</location>
        <location evidence="2">Ruffle</location>
    </subcellularLocation>
    <subcellularLocation>
        <location evidence="5">Cleavage furrow</location>
    </subcellularLocation>
    <subcellularLocation>
        <location evidence="3">Midbody</location>
        <location evidence="3">Midbody ring</location>
    </subcellularLocation>
    <subcellularLocation>
        <location evidence="1">Recycling endosome membrane</location>
        <topology evidence="1">Lipid-anchor</topology>
    </subcellularLocation>
</comment>
<evidence type="ECO:0000313" key="22">
    <source>
        <dbReference type="Proteomes" id="UP001239994"/>
    </source>
</evidence>
<dbReference type="SUPFAM" id="SSF52540">
    <property type="entry name" value="P-loop containing nucleoside triphosphate hydrolases"/>
    <property type="match status" value="1"/>
</dbReference>
<dbReference type="InterPro" id="IPR006800">
    <property type="entry name" value="Pellino_fam"/>
</dbReference>
<dbReference type="AlphaFoldDB" id="A0AAD9DWQ2"/>
<feature type="non-terminal residue" evidence="21">
    <location>
        <position position="630"/>
    </location>
</feature>
<sequence length="630" mass="69909">LSIKVAHNSAKGKTPKSTCYFLHNKHNICTANKMGKMLSKIFGNKEMRILMLGLDAAGKTTILYKLKLGQSVTTIPTVGFNVETVTYKNVKFNVWDVGGQDKIRPLWRHYYTGTQGLIFVVDCADRDRIDEARQELHRIINDREMRDAIILIFANKQDLPDAMKPHEIQEKLGLTRIRDRNWAGLVVCNKESIGKATFFIPMLSPNQDEHARSKDPVKYGELVILGYNGSLPGGDKGRKRSRFALYRRAKANGVKPSAVHIISNPHDSKAVNSRGQHSISFTLSRNQTVVVEYCHDDDTDMFQIGRSTESPIDFVVTDTPGGSKESEDSSVAPSTISRFACRVVCERNPPYTARIYAAGFDSSKNIFLGEKATKWKNPDGHMDGLTTNGVLVMHTQGFPEEPKQGMWREISVCGDVYTLRETRSGPVRGQLAQGESSALQDGSLVDLCGATLLWRTAEGLLKAPTLRHLDALRLELNAARPQCPVGLSTLAFPSLPRSHSLEERQPWAYLTCGHVHGRHDWGQRPERTRDREEGAASGTGGRRECPLCRSVGPYVPLWLGCEPAFYVDAGAPTHAFVPCGHVCSERTARYWAETSLPHGTHAFRPTCPFCSAPLVGIPGFTRLIFQGPID</sequence>
<dbReference type="GO" id="GO:0046872">
    <property type="term" value="F:metal ion binding"/>
    <property type="evidence" value="ECO:0007669"/>
    <property type="project" value="UniProtKB-KW"/>
</dbReference>
<dbReference type="PROSITE" id="PS51417">
    <property type="entry name" value="ARF"/>
    <property type="match status" value="1"/>
</dbReference>
<dbReference type="Gene3D" id="3.40.50.300">
    <property type="entry name" value="P-loop containing nucleotide triphosphate hydrolases"/>
    <property type="match status" value="1"/>
</dbReference>
<accession>A0AAD9DWQ2</accession>
<dbReference type="Pfam" id="PF04710">
    <property type="entry name" value="Pellino_FHA"/>
    <property type="match status" value="1"/>
</dbReference>
<keyword evidence="12 16" id="KW-0547">Nucleotide-binding</keyword>
<feature type="binding site" evidence="16">
    <location>
        <begin position="155"/>
        <end position="158"/>
    </location>
    <ligand>
        <name>GTP</name>
        <dbReference type="ChEBI" id="CHEBI:37565"/>
    </ligand>
</feature>
<dbReference type="GO" id="GO:0055038">
    <property type="term" value="C:recycling endosome membrane"/>
    <property type="evidence" value="ECO:0007669"/>
    <property type="project" value="UniProtKB-SubCell"/>
</dbReference>
<keyword evidence="14 16" id="KW-0342">GTP-binding</keyword>
<evidence type="ECO:0000256" key="1">
    <source>
        <dbReference type="ARBA" id="ARBA00004139"/>
    </source>
</evidence>
<comment type="caution">
    <text evidence="21">The sequence shown here is derived from an EMBL/GenBank/DDBJ whole genome shotgun (WGS) entry which is preliminary data.</text>
</comment>
<organism evidence="21 22">
    <name type="scientific">Electrophorus voltai</name>
    <dbReference type="NCBI Taxonomy" id="2609070"/>
    <lineage>
        <taxon>Eukaryota</taxon>
        <taxon>Metazoa</taxon>
        <taxon>Chordata</taxon>
        <taxon>Craniata</taxon>
        <taxon>Vertebrata</taxon>
        <taxon>Euteleostomi</taxon>
        <taxon>Actinopterygii</taxon>
        <taxon>Neopterygii</taxon>
        <taxon>Teleostei</taxon>
        <taxon>Ostariophysi</taxon>
        <taxon>Gymnotiformes</taxon>
        <taxon>Gymnotoidei</taxon>
        <taxon>Gymnotidae</taxon>
        <taxon>Electrophorus</taxon>
    </lineage>
</organism>
<keyword evidence="15" id="KW-0449">Lipoprotein</keyword>
<dbReference type="InterPro" id="IPR005225">
    <property type="entry name" value="Small_GTP-bd"/>
</dbReference>
<feature type="binding site" evidence="16">
    <location>
        <begin position="53"/>
        <end position="60"/>
    </location>
    <ligand>
        <name>GTP</name>
        <dbReference type="ChEBI" id="CHEBI:37565"/>
    </ligand>
</feature>
<dbReference type="GO" id="GO:0061630">
    <property type="term" value="F:ubiquitin protein ligase activity"/>
    <property type="evidence" value="ECO:0007669"/>
    <property type="project" value="InterPro"/>
</dbReference>
<evidence type="ECO:0000256" key="17">
    <source>
        <dbReference type="PIRSR" id="PIRSR606689-2"/>
    </source>
</evidence>
<reference evidence="21" key="1">
    <citation type="submission" date="2023-03" db="EMBL/GenBank/DDBJ databases">
        <title>Electrophorus voltai genome.</title>
        <authorList>
            <person name="Bian C."/>
        </authorList>
    </citation>
    <scope>NUCLEOTIDE SEQUENCE</scope>
    <source>
        <strain evidence="21">CB-2022</strain>
        <tissue evidence="21">Muscle</tissue>
    </source>
</reference>
<evidence type="ECO:0000256" key="13">
    <source>
        <dbReference type="ARBA" id="ARBA00022927"/>
    </source>
</evidence>
<dbReference type="GO" id="GO:0031527">
    <property type="term" value="C:filopodium membrane"/>
    <property type="evidence" value="ECO:0007669"/>
    <property type="project" value="UniProtKB-SubCell"/>
</dbReference>
<feature type="binding site" evidence="17">
    <location>
        <position position="77"/>
    </location>
    <ligand>
        <name>Mg(2+)</name>
        <dbReference type="ChEBI" id="CHEBI:18420"/>
    </ligand>
</feature>
<evidence type="ECO:0000256" key="11">
    <source>
        <dbReference type="ARBA" id="ARBA00022707"/>
    </source>
</evidence>
<dbReference type="InterPro" id="IPR006689">
    <property type="entry name" value="Small_GTPase_ARF/SAR"/>
</dbReference>
<dbReference type="PANTHER" id="PTHR12098:SF7">
    <property type="entry name" value="E3 UBIQUITIN-PROTEIN LIGASE PELLINO HOMOLOG 2-LIKE"/>
    <property type="match status" value="1"/>
</dbReference>